<dbReference type="InterPro" id="IPR036390">
    <property type="entry name" value="WH_DNA-bd_sf"/>
</dbReference>
<dbReference type="SUPFAM" id="SSF46785">
    <property type="entry name" value="Winged helix' DNA-binding domain"/>
    <property type="match status" value="1"/>
</dbReference>
<reference evidence="7" key="1">
    <citation type="submission" date="2022-11" db="EMBL/GenBank/DDBJ databases">
        <title>High-quality draft genome sequence of Galbibacter sp. strain CMA-7.</title>
        <authorList>
            <person name="Wei L."/>
            <person name="Dong C."/>
            <person name="Shao Z."/>
        </authorList>
    </citation>
    <scope>NUCLEOTIDE SEQUENCE</scope>
    <source>
        <strain evidence="7">CMA-7</strain>
    </source>
</reference>
<dbReference type="InterPro" id="IPR004839">
    <property type="entry name" value="Aminotransferase_I/II_large"/>
</dbReference>
<dbReference type="PANTHER" id="PTHR46577">
    <property type="entry name" value="HTH-TYPE TRANSCRIPTIONAL REGULATORY PROTEIN GABR"/>
    <property type="match status" value="1"/>
</dbReference>
<dbReference type="Pfam" id="PF00155">
    <property type="entry name" value="Aminotran_1_2"/>
    <property type="match status" value="1"/>
</dbReference>
<dbReference type="Proteomes" id="UP001153642">
    <property type="component" value="Unassembled WGS sequence"/>
</dbReference>
<dbReference type="InterPro" id="IPR000524">
    <property type="entry name" value="Tscrpt_reg_HTH_GntR"/>
</dbReference>
<evidence type="ECO:0000256" key="2">
    <source>
        <dbReference type="ARBA" id="ARBA00022898"/>
    </source>
</evidence>
<feature type="domain" description="HTH gntR-type" evidence="6">
    <location>
        <begin position="16"/>
        <end position="84"/>
    </location>
</feature>
<keyword evidence="8" id="KW-1185">Reference proteome</keyword>
<accession>A0ABT6FPC9</accession>
<organism evidence="7 8">
    <name type="scientific">Galbibacter pacificus</name>
    <dbReference type="NCBI Taxonomy" id="2996052"/>
    <lineage>
        <taxon>Bacteria</taxon>
        <taxon>Pseudomonadati</taxon>
        <taxon>Bacteroidota</taxon>
        <taxon>Flavobacteriia</taxon>
        <taxon>Flavobacteriales</taxon>
        <taxon>Flavobacteriaceae</taxon>
        <taxon>Galbibacter</taxon>
    </lineage>
</organism>
<dbReference type="Gene3D" id="3.40.640.10">
    <property type="entry name" value="Type I PLP-dependent aspartate aminotransferase-like (Major domain)"/>
    <property type="match status" value="1"/>
</dbReference>
<comment type="similarity">
    <text evidence="1">In the C-terminal section; belongs to the class-I pyridoxal-phosphate-dependent aminotransferase family.</text>
</comment>
<dbReference type="InterPro" id="IPR015421">
    <property type="entry name" value="PyrdxlP-dep_Trfase_major"/>
</dbReference>
<dbReference type="SUPFAM" id="SSF53383">
    <property type="entry name" value="PLP-dependent transferases"/>
    <property type="match status" value="1"/>
</dbReference>
<comment type="caution">
    <text evidence="7">The sequence shown here is derived from an EMBL/GenBank/DDBJ whole genome shotgun (WGS) entry which is preliminary data.</text>
</comment>
<keyword evidence="3" id="KW-0805">Transcription regulation</keyword>
<keyword evidence="7" id="KW-0032">Aminotransferase</keyword>
<dbReference type="CDD" id="cd07377">
    <property type="entry name" value="WHTH_GntR"/>
    <property type="match status" value="1"/>
</dbReference>
<evidence type="ECO:0000313" key="7">
    <source>
        <dbReference type="EMBL" id="MDG3585113.1"/>
    </source>
</evidence>
<evidence type="ECO:0000256" key="3">
    <source>
        <dbReference type="ARBA" id="ARBA00023015"/>
    </source>
</evidence>
<keyword evidence="4" id="KW-0238">DNA-binding</keyword>
<keyword evidence="2" id="KW-0663">Pyridoxal phosphate</keyword>
<gene>
    <name evidence="7" type="ORF">OSR52_04475</name>
</gene>
<dbReference type="InterPro" id="IPR015424">
    <property type="entry name" value="PyrdxlP-dep_Trfase"/>
</dbReference>
<dbReference type="GO" id="GO:0008483">
    <property type="term" value="F:transaminase activity"/>
    <property type="evidence" value="ECO:0007669"/>
    <property type="project" value="UniProtKB-KW"/>
</dbReference>
<dbReference type="Gene3D" id="1.10.10.10">
    <property type="entry name" value="Winged helix-like DNA-binding domain superfamily/Winged helix DNA-binding domain"/>
    <property type="match status" value="1"/>
</dbReference>
<dbReference type="RefSeq" id="WP_277898842.1">
    <property type="nucleotide sequence ID" value="NZ_JAPMUA010000001.1"/>
</dbReference>
<evidence type="ECO:0000256" key="5">
    <source>
        <dbReference type="ARBA" id="ARBA00023163"/>
    </source>
</evidence>
<name>A0ABT6FPC9_9FLAO</name>
<dbReference type="EMBL" id="JAPMUA010000001">
    <property type="protein sequence ID" value="MDG3585113.1"/>
    <property type="molecule type" value="Genomic_DNA"/>
</dbReference>
<evidence type="ECO:0000313" key="8">
    <source>
        <dbReference type="Proteomes" id="UP001153642"/>
    </source>
</evidence>
<dbReference type="InterPro" id="IPR051446">
    <property type="entry name" value="HTH_trans_reg/aminotransferase"/>
</dbReference>
<dbReference type="InterPro" id="IPR036388">
    <property type="entry name" value="WH-like_DNA-bd_sf"/>
</dbReference>
<sequence>MIPYKTIIKLDKDTKQALYLQVANQFIELIKKGMIAPKTKLPSSRLLAETLQVHRRTIVAAYDELILQGWVETIPKKGTFVHRDLPILKQKALGSLSKGVHKERIGFSFNKEPGIDFPVFDKKENFLYINDGTPDARLAPLPEIAKIYRRIAAKKRSIPYATYHSTYGNPELRQALAQYLNQTRGLRCTKDNVMITRGSQMGIYLLSQLLLQEKEYIIVGETNYIAANITFLNRGAQLLRIPVDHNGIVTEAVEELCKKHPVKAIFVTPHHHHPTTVTLSAERRLHLLNLSQTYGFAIIEDDYDYDFNYSHAPILPLASHDKNGNVIYIGSVCKAVAPVYRIGYLVAPKPFVDECAKLRRFIDRQGDSLLEYAFAYFIKEGGMERHLKKTLKIYKKRRDLFCTLLKTELKDYFNFEIPKGGMAIWAVLNAKYKWEDLVVLAEKHELEIGNWQRYDSAKIGHNGIRFGFAAYNEEEIHEVIHRLKQSCLGLL</sequence>
<keyword evidence="5" id="KW-0804">Transcription</keyword>
<protein>
    <submittedName>
        <fullName evidence="7">PLP-dependent aminotransferase family protein</fullName>
    </submittedName>
</protein>
<dbReference type="PROSITE" id="PS50949">
    <property type="entry name" value="HTH_GNTR"/>
    <property type="match status" value="1"/>
</dbReference>
<dbReference type="CDD" id="cd00609">
    <property type="entry name" value="AAT_like"/>
    <property type="match status" value="1"/>
</dbReference>
<evidence type="ECO:0000256" key="1">
    <source>
        <dbReference type="ARBA" id="ARBA00005384"/>
    </source>
</evidence>
<dbReference type="Pfam" id="PF00392">
    <property type="entry name" value="GntR"/>
    <property type="match status" value="1"/>
</dbReference>
<proteinExistence type="inferred from homology"/>
<keyword evidence="7" id="KW-0808">Transferase</keyword>
<dbReference type="SMART" id="SM00345">
    <property type="entry name" value="HTH_GNTR"/>
    <property type="match status" value="1"/>
</dbReference>
<evidence type="ECO:0000259" key="6">
    <source>
        <dbReference type="PROSITE" id="PS50949"/>
    </source>
</evidence>
<dbReference type="PANTHER" id="PTHR46577:SF1">
    <property type="entry name" value="HTH-TYPE TRANSCRIPTIONAL REGULATORY PROTEIN GABR"/>
    <property type="match status" value="1"/>
</dbReference>
<evidence type="ECO:0000256" key="4">
    <source>
        <dbReference type="ARBA" id="ARBA00023125"/>
    </source>
</evidence>